<proteinExistence type="predicted"/>
<dbReference type="FunFam" id="3.30.160.60:FF:000100">
    <property type="entry name" value="Zinc finger 45-like"/>
    <property type="match status" value="1"/>
</dbReference>
<evidence type="ECO:0000256" key="4">
    <source>
        <dbReference type="ARBA" id="ARBA00022771"/>
    </source>
</evidence>
<evidence type="ECO:0000256" key="1">
    <source>
        <dbReference type="ARBA" id="ARBA00004123"/>
    </source>
</evidence>
<evidence type="ECO:0000259" key="13">
    <source>
        <dbReference type="PROSITE" id="PS51915"/>
    </source>
</evidence>
<dbReference type="STRING" id="568069.A0A1J1HW67"/>
<sequence>MKDIEFENHQNKCRLCFSIPRNNKSRVNIDNDVIDKVRTLTEIQLDTQENCSNFICRKCQNNILMFSKFREEMIEKHQKFEDFIKTDDLTLFEYIKVEPLFSNNNAIKFENSGINEEAILKILEDIDNEAESEISSQLSVTRSGKRNNPLEDKQNRLQPTTKCLNPNENVSEELLNETRSSKSHSIVCDICGKSFKMKNIKRHKRMFHKNLKPHQCDKCGNTFDSKIKARRHVVTHILKECRIRDFQCDICERKFLCKYSLDSHKMRHTASPESCSFCGKNYPNRIARRTHELNIHVHAAHPCKICGKKCTTHSLKNHIKCCHNKEGQKEFMCELCGKSFRFKKILNYHLKLHEDKTVSCDFHNCNKQFRNSLYLKIHQKRHEARKKFSCTFPDCNRSYYVSSNLKKHIFIFHKKIREKCPVGNGCKFSVGRIDYMRNHLKKHSELNPIELRNFIDGLKSKMNLV</sequence>
<dbReference type="EMBL" id="CVRI01000021">
    <property type="protein sequence ID" value="CRK91794.1"/>
    <property type="molecule type" value="Genomic_DNA"/>
</dbReference>
<feature type="binding site" evidence="10">
    <location>
        <position position="56"/>
    </location>
    <ligand>
        <name>Zn(2+)</name>
        <dbReference type="ChEBI" id="CHEBI:29105"/>
    </ligand>
</feature>
<keyword evidence="2 10" id="KW-0479">Metal-binding</keyword>
<dbReference type="AlphaFoldDB" id="A0A1J1HW67"/>
<evidence type="ECO:0000313" key="14">
    <source>
        <dbReference type="EMBL" id="CRK91794.1"/>
    </source>
</evidence>
<evidence type="ECO:0000256" key="3">
    <source>
        <dbReference type="ARBA" id="ARBA00022737"/>
    </source>
</evidence>
<dbReference type="PROSITE" id="PS00028">
    <property type="entry name" value="ZINC_FINGER_C2H2_1"/>
    <property type="match status" value="6"/>
</dbReference>
<dbReference type="Pfam" id="PF07776">
    <property type="entry name" value="zf-AD"/>
    <property type="match status" value="1"/>
</dbReference>
<dbReference type="SMART" id="SM00868">
    <property type="entry name" value="zf-AD"/>
    <property type="match status" value="1"/>
</dbReference>
<dbReference type="PROSITE" id="PS51915">
    <property type="entry name" value="ZAD"/>
    <property type="match status" value="1"/>
</dbReference>
<dbReference type="PROSITE" id="PS50157">
    <property type="entry name" value="ZINC_FINGER_C2H2_2"/>
    <property type="match status" value="6"/>
</dbReference>
<evidence type="ECO:0000256" key="2">
    <source>
        <dbReference type="ARBA" id="ARBA00022723"/>
    </source>
</evidence>
<feature type="region of interest" description="Disordered" evidence="11">
    <location>
        <begin position="134"/>
        <end position="163"/>
    </location>
</feature>
<feature type="binding site" evidence="10">
    <location>
        <position position="13"/>
    </location>
    <ligand>
        <name>Zn(2+)</name>
        <dbReference type="ChEBI" id="CHEBI:29105"/>
    </ligand>
</feature>
<feature type="domain" description="C2H2-type" evidence="12">
    <location>
        <begin position="214"/>
        <end position="236"/>
    </location>
</feature>
<dbReference type="SUPFAM" id="SSF57716">
    <property type="entry name" value="Glucocorticoid receptor-like (DNA-binding domain)"/>
    <property type="match status" value="1"/>
</dbReference>
<dbReference type="OrthoDB" id="4748970at2759"/>
<evidence type="ECO:0000313" key="15">
    <source>
        <dbReference type="Proteomes" id="UP000183832"/>
    </source>
</evidence>
<evidence type="ECO:0000256" key="11">
    <source>
        <dbReference type="SAM" id="MobiDB-lite"/>
    </source>
</evidence>
<feature type="binding site" evidence="10">
    <location>
        <position position="59"/>
    </location>
    <ligand>
        <name>Zn(2+)</name>
        <dbReference type="ChEBI" id="CHEBI:29105"/>
    </ligand>
</feature>
<dbReference type="GO" id="GO:0001227">
    <property type="term" value="F:DNA-binding transcription repressor activity, RNA polymerase II-specific"/>
    <property type="evidence" value="ECO:0007669"/>
    <property type="project" value="TreeGrafter"/>
</dbReference>
<feature type="domain" description="C2H2-type" evidence="12">
    <location>
        <begin position="358"/>
        <end position="387"/>
    </location>
</feature>
<dbReference type="Gene3D" id="3.40.1800.20">
    <property type="match status" value="1"/>
</dbReference>
<dbReference type="Gene3D" id="3.30.160.60">
    <property type="entry name" value="Classic Zinc Finger"/>
    <property type="match status" value="4"/>
</dbReference>
<organism evidence="14 15">
    <name type="scientific">Clunio marinus</name>
    <dbReference type="NCBI Taxonomy" id="568069"/>
    <lineage>
        <taxon>Eukaryota</taxon>
        <taxon>Metazoa</taxon>
        <taxon>Ecdysozoa</taxon>
        <taxon>Arthropoda</taxon>
        <taxon>Hexapoda</taxon>
        <taxon>Insecta</taxon>
        <taxon>Pterygota</taxon>
        <taxon>Neoptera</taxon>
        <taxon>Endopterygota</taxon>
        <taxon>Diptera</taxon>
        <taxon>Nematocera</taxon>
        <taxon>Chironomoidea</taxon>
        <taxon>Chironomidae</taxon>
        <taxon>Clunio</taxon>
    </lineage>
</organism>
<dbReference type="InterPro" id="IPR012934">
    <property type="entry name" value="Znf_AD"/>
</dbReference>
<dbReference type="PANTHER" id="PTHR24399">
    <property type="entry name" value="ZINC FINGER AND BTB DOMAIN-CONTAINING"/>
    <property type="match status" value="1"/>
</dbReference>
<evidence type="ECO:0000256" key="8">
    <source>
        <dbReference type="ARBA" id="ARBA00023242"/>
    </source>
</evidence>
<evidence type="ECO:0000256" key="7">
    <source>
        <dbReference type="ARBA" id="ARBA00023163"/>
    </source>
</evidence>
<feature type="binding site" evidence="10">
    <location>
        <position position="16"/>
    </location>
    <ligand>
        <name>Zn(2+)</name>
        <dbReference type="ChEBI" id="CHEBI:29105"/>
    </ligand>
</feature>
<dbReference type="SUPFAM" id="SSF57667">
    <property type="entry name" value="beta-beta-alpha zinc fingers"/>
    <property type="match status" value="4"/>
</dbReference>
<keyword evidence="15" id="KW-1185">Reference proteome</keyword>
<dbReference type="InterPro" id="IPR013087">
    <property type="entry name" value="Znf_C2H2_type"/>
</dbReference>
<dbReference type="SMART" id="SM00355">
    <property type="entry name" value="ZnF_C2H2"/>
    <property type="match status" value="9"/>
</dbReference>
<protein>
    <submittedName>
        <fullName evidence="14">CLUMA_CG005425, isoform A</fullName>
    </submittedName>
</protein>
<keyword evidence="7" id="KW-0804">Transcription</keyword>
<reference evidence="14 15" key="1">
    <citation type="submission" date="2015-04" db="EMBL/GenBank/DDBJ databases">
        <authorList>
            <person name="Syromyatnikov M.Y."/>
            <person name="Popov V.N."/>
        </authorList>
    </citation>
    <scope>NUCLEOTIDE SEQUENCE [LARGE SCALE GENOMIC DNA]</scope>
</reference>
<keyword evidence="6" id="KW-0805">Transcription regulation</keyword>
<keyword evidence="4 9" id="KW-0863">Zinc-finger</keyword>
<accession>A0A1J1HW67</accession>
<keyword evidence="3" id="KW-0677">Repeat</keyword>
<feature type="domain" description="C2H2-type" evidence="12">
    <location>
        <begin position="186"/>
        <end position="213"/>
    </location>
</feature>
<keyword evidence="8" id="KW-0539">Nucleus</keyword>
<gene>
    <name evidence="14" type="ORF">CLUMA_CG005425</name>
</gene>
<feature type="domain" description="C2H2-type" evidence="12">
    <location>
        <begin position="331"/>
        <end position="358"/>
    </location>
</feature>
<name>A0A1J1HW67_9DIPT</name>
<evidence type="ECO:0000256" key="6">
    <source>
        <dbReference type="ARBA" id="ARBA00023015"/>
    </source>
</evidence>
<dbReference type="Pfam" id="PF00096">
    <property type="entry name" value="zf-C2H2"/>
    <property type="match status" value="1"/>
</dbReference>
<evidence type="ECO:0000259" key="12">
    <source>
        <dbReference type="PROSITE" id="PS50157"/>
    </source>
</evidence>
<comment type="subcellular location">
    <subcellularLocation>
        <location evidence="1">Nucleus</location>
    </subcellularLocation>
</comment>
<feature type="domain" description="C2H2-type" evidence="12">
    <location>
        <begin position="388"/>
        <end position="418"/>
    </location>
</feature>
<dbReference type="GO" id="GO:0005654">
    <property type="term" value="C:nucleoplasm"/>
    <property type="evidence" value="ECO:0007669"/>
    <property type="project" value="TreeGrafter"/>
</dbReference>
<dbReference type="Proteomes" id="UP000183832">
    <property type="component" value="Unassembled WGS sequence"/>
</dbReference>
<feature type="domain" description="ZAD" evidence="13">
    <location>
        <begin position="11"/>
        <end position="83"/>
    </location>
</feature>
<evidence type="ECO:0000256" key="10">
    <source>
        <dbReference type="PROSITE-ProRule" id="PRU01263"/>
    </source>
</evidence>
<feature type="domain" description="C2H2-type" evidence="12">
    <location>
        <begin position="246"/>
        <end position="273"/>
    </location>
</feature>
<dbReference type="GO" id="GO:0008270">
    <property type="term" value="F:zinc ion binding"/>
    <property type="evidence" value="ECO:0007669"/>
    <property type="project" value="UniProtKB-UniRule"/>
</dbReference>
<evidence type="ECO:0000256" key="5">
    <source>
        <dbReference type="ARBA" id="ARBA00022833"/>
    </source>
</evidence>
<evidence type="ECO:0000256" key="9">
    <source>
        <dbReference type="PROSITE-ProRule" id="PRU00042"/>
    </source>
</evidence>
<dbReference type="InterPro" id="IPR036236">
    <property type="entry name" value="Znf_C2H2_sf"/>
</dbReference>
<dbReference type="GO" id="GO:0000978">
    <property type="term" value="F:RNA polymerase II cis-regulatory region sequence-specific DNA binding"/>
    <property type="evidence" value="ECO:0007669"/>
    <property type="project" value="TreeGrafter"/>
</dbReference>
<keyword evidence="5 10" id="KW-0862">Zinc</keyword>
<dbReference type="PANTHER" id="PTHR24399:SF23">
    <property type="entry name" value="C2H2-TYPE DOMAIN-CONTAINING PROTEIN"/>
    <property type="match status" value="1"/>
</dbReference>